<dbReference type="PaxDb" id="589924-Ferp_1417"/>
<proteinExistence type="predicted"/>
<reference evidence="1 2" key="2">
    <citation type="journal article" date="2011" name="Stand. Genomic Sci.">
        <title>Complete genome sequence of Ferroglobus placidus AEDII12DO.</title>
        <authorList>
            <person name="Anderson I."/>
            <person name="Risso C."/>
            <person name="Holmes D."/>
            <person name="Lucas S."/>
            <person name="Copeland A."/>
            <person name="Lapidus A."/>
            <person name="Cheng J.F."/>
            <person name="Bruce D."/>
            <person name="Goodwin L."/>
            <person name="Pitluck S."/>
            <person name="Saunders E."/>
            <person name="Brettin T."/>
            <person name="Detter J.C."/>
            <person name="Han C."/>
            <person name="Tapia R."/>
            <person name="Larimer F."/>
            <person name="Land M."/>
            <person name="Hauser L."/>
            <person name="Woyke T."/>
            <person name="Lovley D."/>
            <person name="Kyrpides N."/>
            <person name="Ivanova N."/>
        </authorList>
    </citation>
    <scope>NUCLEOTIDE SEQUENCE [LARGE SCALE GENOMIC DNA]</scope>
    <source>
        <strain evidence="2">DSM 10642 / AEDII12DO</strain>
    </source>
</reference>
<gene>
    <name evidence="1" type="ordered locus">Ferp_1417</name>
</gene>
<dbReference type="EMBL" id="CP001899">
    <property type="protein sequence ID" value="ADC65568.1"/>
    <property type="molecule type" value="Genomic_DNA"/>
</dbReference>
<name>D3RYK5_FERPA</name>
<accession>D3RYK5</accession>
<sequence>MVEEFWRTYKKLFELYAKLSDPRTYFGELTEEEINESLSKIFNGFAKLGNLNLNYLIELYGNVLKGNPEEVLKTNLDYLEKLEDTIAEIVDNPLYSAYINFVDRVFLNYLITLQNINNAIFHSIGIPTRRDIVALSEAYVDLKGDLKKEFRALKKEIEELKAAIGGEKK</sequence>
<evidence type="ECO:0000313" key="1">
    <source>
        <dbReference type="EMBL" id="ADC65568.1"/>
    </source>
</evidence>
<organism evidence="1 2">
    <name type="scientific">Ferroglobus placidus (strain DSM 10642 / AEDII12DO)</name>
    <dbReference type="NCBI Taxonomy" id="589924"/>
    <lineage>
        <taxon>Archaea</taxon>
        <taxon>Methanobacteriati</taxon>
        <taxon>Methanobacteriota</taxon>
        <taxon>Archaeoglobi</taxon>
        <taxon>Archaeoglobales</taxon>
        <taxon>Archaeoglobaceae</taxon>
        <taxon>Ferroglobus</taxon>
    </lineage>
</organism>
<dbReference type="RefSeq" id="WP_012965911.1">
    <property type="nucleotide sequence ID" value="NC_013849.1"/>
</dbReference>
<evidence type="ECO:0000313" key="2">
    <source>
        <dbReference type="Proteomes" id="UP000002613"/>
    </source>
</evidence>
<dbReference type="GeneID" id="8778935"/>
<protein>
    <recommendedName>
        <fullName evidence="3">Poly(3-hydroxyalkanoate) polymerase subunit PhaE</fullName>
    </recommendedName>
</protein>
<dbReference type="AlphaFoldDB" id="D3RYK5"/>
<evidence type="ECO:0008006" key="3">
    <source>
        <dbReference type="Google" id="ProtNLM"/>
    </source>
</evidence>
<reference evidence="2" key="1">
    <citation type="submission" date="2010-02" db="EMBL/GenBank/DDBJ databases">
        <title>Complete sequence of Ferroglobus placidus DSM 10642.</title>
        <authorList>
            <consortium name="US DOE Joint Genome Institute"/>
            <person name="Lucas S."/>
            <person name="Copeland A."/>
            <person name="Lapidus A."/>
            <person name="Cheng J.-F."/>
            <person name="Bruce D."/>
            <person name="Goodwin L."/>
            <person name="Pitluck S."/>
            <person name="Saunders E."/>
            <person name="Brettin T."/>
            <person name="Detter J.C."/>
            <person name="Han C."/>
            <person name="Tapia R."/>
            <person name="Larimer F."/>
            <person name="Land M."/>
            <person name="Hauser L."/>
            <person name="Kyrpides N."/>
            <person name="Ivanova N."/>
            <person name="Holmes D."/>
            <person name="Lovley D."/>
            <person name="Kyrpides N."/>
            <person name="Anderson I.J."/>
            <person name="Woyke T."/>
        </authorList>
    </citation>
    <scope>NUCLEOTIDE SEQUENCE [LARGE SCALE GENOMIC DNA]</scope>
    <source>
        <strain evidence="2">DSM 10642 / AEDII12DO</strain>
    </source>
</reference>
<keyword evidence="2" id="KW-1185">Reference proteome</keyword>
<dbReference type="KEGG" id="fpl:Ferp_1417"/>
<dbReference type="HOGENOM" id="CLU_1574910_0_0_2"/>
<dbReference type="Proteomes" id="UP000002613">
    <property type="component" value="Chromosome"/>
</dbReference>
<dbReference type="STRING" id="589924.Ferp_1417"/>